<comment type="caution">
    <text evidence="1">The sequence shown here is derived from an EMBL/GenBank/DDBJ whole genome shotgun (WGS) entry which is preliminary data.</text>
</comment>
<name>A0ABD2Q3G7_9PLAT</name>
<organism evidence="1 2">
    <name type="scientific">Cichlidogyrus casuarinus</name>
    <dbReference type="NCBI Taxonomy" id="1844966"/>
    <lineage>
        <taxon>Eukaryota</taxon>
        <taxon>Metazoa</taxon>
        <taxon>Spiralia</taxon>
        <taxon>Lophotrochozoa</taxon>
        <taxon>Platyhelminthes</taxon>
        <taxon>Monogenea</taxon>
        <taxon>Monopisthocotylea</taxon>
        <taxon>Dactylogyridea</taxon>
        <taxon>Ancyrocephalidae</taxon>
        <taxon>Cichlidogyrus</taxon>
    </lineage>
</organism>
<proteinExistence type="predicted"/>
<accession>A0ABD2Q3G7</accession>
<sequence>MNTNSQEFQFNDFFDEAENASICKKCSTKLLGPKKPFTLKRHIKTKHNLNFADSPINKRPKLETDQPQISQFITVHREGSTIRKHSKDLPQVLNEFQNEILEITLEMGLPFNFFNAEPIEKRLAKWLPNLKLDSRQTFMRRSDAKFEHLRRGIIKKLSSARRSSLMFDSWSDGSSLDLLGVTACFFDKNSAST</sequence>
<evidence type="ECO:0008006" key="3">
    <source>
        <dbReference type="Google" id="ProtNLM"/>
    </source>
</evidence>
<keyword evidence="2" id="KW-1185">Reference proteome</keyword>
<protein>
    <recommendedName>
        <fullName evidence="3">BED-type domain-containing protein</fullName>
    </recommendedName>
</protein>
<dbReference type="Proteomes" id="UP001626550">
    <property type="component" value="Unassembled WGS sequence"/>
</dbReference>
<dbReference type="AlphaFoldDB" id="A0ABD2Q3G7"/>
<evidence type="ECO:0000313" key="1">
    <source>
        <dbReference type="EMBL" id="KAL3314159.1"/>
    </source>
</evidence>
<gene>
    <name evidence="1" type="ORF">Ciccas_007231</name>
</gene>
<dbReference type="EMBL" id="JBJKFK010001080">
    <property type="protein sequence ID" value="KAL3314159.1"/>
    <property type="molecule type" value="Genomic_DNA"/>
</dbReference>
<evidence type="ECO:0000313" key="2">
    <source>
        <dbReference type="Proteomes" id="UP001626550"/>
    </source>
</evidence>
<reference evidence="1 2" key="1">
    <citation type="submission" date="2024-11" db="EMBL/GenBank/DDBJ databases">
        <title>Adaptive evolution of stress response genes in parasites aligns with host niche diversity.</title>
        <authorList>
            <person name="Hahn C."/>
            <person name="Resl P."/>
        </authorList>
    </citation>
    <scope>NUCLEOTIDE SEQUENCE [LARGE SCALE GENOMIC DNA]</scope>
    <source>
        <strain evidence="1">EGGRZ-B1_66</strain>
        <tissue evidence="1">Body</tissue>
    </source>
</reference>